<gene>
    <name evidence="1" type="ORF">FQB35_02485</name>
</gene>
<proteinExistence type="predicted"/>
<dbReference type="KEGG" id="crs:FQB35_02485"/>
<sequence>MKNGQLLNMNKQFIIREKDIQKAYFLDKNFDKELEEKNKQNGLSKNVLSVDFCKVIGKILTFVEEADQ</sequence>
<dbReference type="AlphaFoldDB" id="A0A5C0SC96"/>
<protein>
    <submittedName>
        <fullName evidence="1">Uncharacterized protein</fullName>
    </submittedName>
</protein>
<evidence type="ECO:0000313" key="1">
    <source>
        <dbReference type="EMBL" id="QEK11326.1"/>
    </source>
</evidence>
<dbReference type="RefSeq" id="WP_148808399.1">
    <property type="nucleotide sequence ID" value="NZ_CP042243.1"/>
</dbReference>
<keyword evidence="2" id="KW-1185">Reference proteome</keyword>
<reference evidence="1 2" key="1">
    <citation type="submission" date="2019-07" db="EMBL/GenBank/DDBJ databases">
        <title>Complete genome of Crassaminicella thermophila SY095.</title>
        <authorList>
            <person name="Li X."/>
        </authorList>
    </citation>
    <scope>NUCLEOTIDE SEQUENCE [LARGE SCALE GENOMIC DNA]</scope>
    <source>
        <strain evidence="1 2">SY095</strain>
    </source>
</reference>
<accession>A0A5C0SC96</accession>
<dbReference type="Proteomes" id="UP000324646">
    <property type="component" value="Chromosome"/>
</dbReference>
<organism evidence="1 2">
    <name type="scientific">Crassaminicella thermophila</name>
    <dbReference type="NCBI Taxonomy" id="2599308"/>
    <lineage>
        <taxon>Bacteria</taxon>
        <taxon>Bacillati</taxon>
        <taxon>Bacillota</taxon>
        <taxon>Clostridia</taxon>
        <taxon>Eubacteriales</taxon>
        <taxon>Clostridiaceae</taxon>
        <taxon>Crassaminicella</taxon>
    </lineage>
</organism>
<dbReference type="EMBL" id="CP042243">
    <property type="protein sequence ID" value="QEK11326.1"/>
    <property type="molecule type" value="Genomic_DNA"/>
</dbReference>
<name>A0A5C0SC96_CRATE</name>
<evidence type="ECO:0000313" key="2">
    <source>
        <dbReference type="Proteomes" id="UP000324646"/>
    </source>
</evidence>